<accession>A0A8S3YPE9</accession>
<evidence type="ECO:0000256" key="6">
    <source>
        <dbReference type="ARBA" id="ARBA00023136"/>
    </source>
</evidence>
<name>A0A8S3YPE9_9EUPU</name>
<evidence type="ECO:0000313" key="12">
    <source>
        <dbReference type="EMBL" id="CAG5116820.1"/>
    </source>
</evidence>
<comment type="caution">
    <text evidence="12">The sequence shown here is derived from an EMBL/GenBank/DDBJ whole genome shotgun (WGS) entry which is preliminary data.</text>
</comment>
<evidence type="ECO:0000259" key="11">
    <source>
        <dbReference type="PROSITE" id="PS50262"/>
    </source>
</evidence>
<feature type="transmembrane region" description="Helical" evidence="10">
    <location>
        <begin position="150"/>
        <end position="172"/>
    </location>
</feature>
<dbReference type="OrthoDB" id="6076970at2759"/>
<keyword evidence="5 9" id="KW-0297">G-protein coupled receptor</keyword>
<sequence length="424" mass="47924">MENFTTTTDSAGSMGSLQASKDAKAEDTISETERLVIVVMLSCLSAVGIVGNALAIYVFTNLKQKMTSTIFILTLAGTDFLTCLITIPFTIAIESLEYRVSVDAICKVYHFLITTTVPFSCVIIVAIAVDRYMCICHPFHHWMTIRRARIIISVLVCVIFIIGGIACMHYTIYTQLTRHGNTTSMPQMPYLLMNVTSTQDPDLENSSFSTDPTLTEFQTFTEPHVGICNVNTHAINQRFFSVFRTAYSAIFLVSCIIVLVLYSIIYRSVIAQRRKKLRIKSTQCCLLWNAASIDASQEAVEMTQDFELSQVNGEERYPPRQGCGVTEYSETQNNGLIRKGSLSKARIEKMRVANIKTAFTLFIVTLVFIVAFLPSWLMALNFVSMNVIVFYMHYVYNVVNPLIYAFLNQNFKTELRRIVRCQNH</sequence>
<evidence type="ECO:0000256" key="9">
    <source>
        <dbReference type="RuleBase" id="RU000688"/>
    </source>
</evidence>
<evidence type="ECO:0000256" key="4">
    <source>
        <dbReference type="ARBA" id="ARBA00022989"/>
    </source>
</evidence>
<evidence type="ECO:0000256" key="8">
    <source>
        <dbReference type="ARBA" id="ARBA00023224"/>
    </source>
</evidence>
<keyword evidence="7 9" id="KW-0675">Receptor</keyword>
<dbReference type="PANTHER" id="PTHR24230:SF158">
    <property type="entry name" value="G-PROTEIN COUPLED RECEPTORS FAMILY 1 PROFILE DOMAIN-CONTAINING PROTEIN"/>
    <property type="match status" value="1"/>
</dbReference>
<dbReference type="GO" id="GO:0005886">
    <property type="term" value="C:plasma membrane"/>
    <property type="evidence" value="ECO:0007669"/>
    <property type="project" value="UniProtKB-SubCell"/>
</dbReference>
<keyword evidence="2" id="KW-1003">Cell membrane</keyword>
<evidence type="ECO:0000256" key="7">
    <source>
        <dbReference type="ARBA" id="ARBA00023170"/>
    </source>
</evidence>
<protein>
    <recommendedName>
        <fullName evidence="11">G-protein coupled receptors family 1 profile domain-containing protein</fullName>
    </recommendedName>
</protein>
<dbReference type="GO" id="GO:0007218">
    <property type="term" value="P:neuropeptide signaling pathway"/>
    <property type="evidence" value="ECO:0007669"/>
    <property type="project" value="TreeGrafter"/>
</dbReference>
<keyword evidence="4 10" id="KW-1133">Transmembrane helix</keyword>
<feature type="transmembrane region" description="Helical" evidence="10">
    <location>
        <begin position="246"/>
        <end position="270"/>
    </location>
</feature>
<evidence type="ECO:0000256" key="5">
    <source>
        <dbReference type="ARBA" id="ARBA00023040"/>
    </source>
</evidence>
<dbReference type="GO" id="GO:0008528">
    <property type="term" value="F:G protein-coupled peptide receptor activity"/>
    <property type="evidence" value="ECO:0007669"/>
    <property type="project" value="TreeGrafter"/>
</dbReference>
<feature type="transmembrane region" description="Helical" evidence="10">
    <location>
        <begin position="359"/>
        <end position="382"/>
    </location>
</feature>
<dbReference type="PROSITE" id="PS00237">
    <property type="entry name" value="G_PROTEIN_RECEP_F1_1"/>
    <property type="match status" value="1"/>
</dbReference>
<evidence type="ECO:0000313" key="13">
    <source>
        <dbReference type="Proteomes" id="UP000678393"/>
    </source>
</evidence>
<proteinExistence type="inferred from homology"/>
<dbReference type="InterPro" id="IPR000276">
    <property type="entry name" value="GPCR_Rhodpsn"/>
</dbReference>
<dbReference type="InterPro" id="IPR017452">
    <property type="entry name" value="GPCR_Rhodpsn_7TM"/>
</dbReference>
<dbReference type="PANTHER" id="PTHR24230">
    <property type="entry name" value="G-PROTEIN COUPLED RECEPTOR"/>
    <property type="match status" value="1"/>
</dbReference>
<dbReference type="CDD" id="cd00637">
    <property type="entry name" value="7tm_classA_rhodopsin-like"/>
    <property type="match status" value="1"/>
</dbReference>
<organism evidence="12 13">
    <name type="scientific">Candidula unifasciata</name>
    <dbReference type="NCBI Taxonomy" id="100452"/>
    <lineage>
        <taxon>Eukaryota</taxon>
        <taxon>Metazoa</taxon>
        <taxon>Spiralia</taxon>
        <taxon>Lophotrochozoa</taxon>
        <taxon>Mollusca</taxon>
        <taxon>Gastropoda</taxon>
        <taxon>Heterobranchia</taxon>
        <taxon>Euthyneura</taxon>
        <taxon>Panpulmonata</taxon>
        <taxon>Eupulmonata</taxon>
        <taxon>Stylommatophora</taxon>
        <taxon>Helicina</taxon>
        <taxon>Helicoidea</taxon>
        <taxon>Geomitridae</taxon>
        <taxon>Candidula</taxon>
    </lineage>
</organism>
<dbReference type="PROSITE" id="PS50262">
    <property type="entry name" value="G_PROTEIN_RECEP_F1_2"/>
    <property type="match status" value="1"/>
</dbReference>
<feature type="domain" description="G-protein coupled receptors family 1 profile" evidence="11">
    <location>
        <begin position="51"/>
        <end position="404"/>
    </location>
</feature>
<keyword evidence="13" id="KW-1185">Reference proteome</keyword>
<evidence type="ECO:0000256" key="1">
    <source>
        <dbReference type="ARBA" id="ARBA00004651"/>
    </source>
</evidence>
<dbReference type="EMBL" id="CAJHNH020000306">
    <property type="protein sequence ID" value="CAG5116820.1"/>
    <property type="molecule type" value="Genomic_DNA"/>
</dbReference>
<dbReference type="PRINTS" id="PR00237">
    <property type="entry name" value="GPCRRHODOPSN"/>
</dbReference>
<comment type="similarity">
    <text evidence="9">Belongs to the G-protein coupled receptor 1 family.</text>
</comment>
<dbReference type="Pfam" id="PF00001">
    <property type="entry name" value="7tm_1"/>
    <property type="match status" value="1"/>
</dbReference>
<evidence type="ECO:0000256" key="10">
    <source>
        <dbReference type="SAM" id="Phobius"/>
    </source>
</evidence>
<reference evidence="12" key="1">
    <citation type="submission" date="2021-04" db="EMBL/GenBank/DDBJ databases">
        <authorList>
            <consortium name="Molecular Ecology Group"/>
        </authorList>
    </citation>
    <scope>NUCLEOTIDE SEQUENCE</scope>
</reference>
<comment type="subcellular location">
    <subcellularLocation>
        <location evidence="1">Cell membrane</location>
        <topology evidence="1">Multi-pass membrane protein</topology>
    </subcellularLocation>
</comment>
<feature type="transmembrane region" description="Helical" evidence="10">
    <location>
        <begin position="108"/>
        <end position="129"/>
    </location>
</feature>
<keyword evidence="6 10" id="KW-0472">Membrane</keyword>
<dbReference type="Proteomes" id="UP000678393">
    <property type="component" value="Unassembled WGS sequence"/>
</dbReference>
<feature type="transmembrane region" description="Helical" evidence="10">
    <location>
        <begin position="35"/>
        <end position="58"/>
    </location>
</feature>
<feature type="transmembrane region" description="Helical" evidence="10">
    <location>
        <begin position="388"/>
        <end position="407"/>
    </location>
</feature>
<dbReference type="AlphaFoldDB" id="A0A8S3YPE9"/>
<keyword evidence="8 9" id="KW-0807">Transducer</keyword>
<feature type="transmembrane region" description="Helical" evidence="10">
    <location>
        <begin position="70"/>
        <end position="93"/>
    </location>
</feature>
<gene>
    <name evidence="12" type="ORF">CUNI_LOCUS2378</name>
</gene>
<keyword evidence="3 9" id="KW-0812">Transmembrane</keyword>
<dbReference type="SUPFAM" id="SSF81321">
    <property type="entry name" value="Family A G protein-coupled receptor-like"/>
    <property type="match status" value="1"/>
</dbReference>
<evidence type="ECO:0000256" key="2">
    <source>
        <dbReference type="ARBA" id="ARBA00022475"/>
    </source>
</evidence>
<evidence type="ECO:0000256" key="3">
    <source>
        <dbReference type="ARBA" id="ARBA00022692"/>
    </source>
</evidence>
<dbReference type="Gene3D" id="1.20.1070.10">
    <property type="entry name" value="Rhodopsin 7-helix transmembrane proteins"/>
    <property type="match status" value="1"/>
</dbReference>